<name>A0ABP3JAC8_9BACI</name>
<protein>
    <submittedName>
        <fullName evidence="1">PRK06851 family protein</fullName>
    </submittedName>
</protein>
<keyword evidence="2" id="KW-1185">Reference proteome</keyword>
<dbReference type="InterPro" id="IPR027417">
    <property type="entry name" value="P-loop_NTPase"/>
</dbReference>
<dbReference type="Proteomes" id="UP001501459">
    <property type="component" value="Unassembled WGS sequence"/>
</dbReference>
<gene>
    <name evidence="1" type="ORF">GCM10008983_25820</name>
</gene>
<dbReference type="EMBL" id="BAAADM010000055">
    <property type="protein sequence ID" value="GAA0446760.1"/>
    <property type="molecule type" value="Genomic_DNA"/>
</dbReference>
<comment type="caution">
    <text evidence="1">The sequence shown here is derived from an EMBL/GenBank/DDBJ whole genome shotgun (WGS) entry which is preliminary data.</text>
</comment>
<proteinExistence type="predicted"/>
<organism evidence="1 2">
    <name type="scientific">Lentibacillus halophilus</name>
    <dbReference type="NCBI Taxonomy" id="295065"/>
    <lineage>
        <taxon>Bacteria</taxon>
        <taxon>Bacillati</taxon>
        <taxon>Bacillota</taxon>
        <taxon>Bacilli</taxon>
        <taxon>Bacillales</taxon>
        <taxon>Bacillaceae</taxon>
        <taxon>Lentibacillus</taxon>
    </lineage>
</organism>
<reference evidence="2" key="1">
    <citation type="journal article" date="2019" name="Int. J. Syst. Evol. Microbiol.">
        <title>The Global Catalogue of Microorganisms (GCM) 10K type strain sequencing project: providing services to taxonomists for standard genome sequencing and annotation.</title>
        <authorList>
            <consortium name="The Broad Institute Genomics Platform"/>
            <consortium name="The Broad Institute Genome Sequencing Center for Infectious Disease"/>
            <person name="Wu L."/>
            <person name="Ma J."/>
        </authorList>
    </citation>
    <scope>NUCLEOTIDE SEQUENCE [LARGE SCALE GENOMIC DNA]</scope>
    <source>
        <strain evidence="2">JCM 12149</strain>
    </source>
</reference>
<dbReference type="SUPFAM" id="SSF52540">
    <property type="entry name" value="P-loop containing nucleoside triphosphate hydrolases"/>
    <property type="match status" value="1"/>
</dbReference>
<dbReference type="RefSeq" id="WP_343753881.1">
    <property type="nucleotide sequence ID" value="NZ_BAAADM010000055.1"/>
</dbReference>
<evidence type="ECO:0000313" key="1">
    <source>
        <dbReference type="EMBL" id="GAA0446760.1"/>
    </source>
</evidence>
<accession>A0ABP3JAC8</accession>
<evidence type="ECO:0000313" key="2">
    <source>
        <dbReference type="Proteomes" id="UP001501459"/>
    </source>
</evidence>
<sequence length="340" mass="39260">MSPLHYYVTGNTAGGLVNHLDENIHDIDRIIALQHPSKSLKTAVIKHLFHHYDNRYLEVLQSSFANTYLDGIIIRDQSLAFIDESIATTYTSVIDLTQTFPLPVTNQPDINELMQKAYDSFAEGLHIHDNLEAIYINQMNFSRADAYIDRFINELLMDVPEKHREPRRYHRLFGTNTADGVVNVVPHLIENIPHVYYIKGRAGTGKSVFMKRIANACLDHGLDVELYYCSFDPESIDMVLVRALDFCIFDSTDPHEFFPERHGETIIDMYEKFVAPGTDEAYADEIHDVYAQYKSCMKQGMRYLETAGRRWQAWEKAYMQTVNDSHLKSHIQTIVHSLHK</sequence>